<dbReference type="SUPFAM" id="SSF56935">
    <property type="entry name" value="Porins"/>
    <property type="match status" value="1"/>
</dbReference>
<dbReference type="EMBL" id="CP150637">
    <property type="protein sequence ID" value="WZW87131.1"/>
    <property type="molecule type" value="Genomic_DNA"/>
</dbReference>
<proteinExistence type="predicted"/>
<accession>A0ABZ3C2A5</accession>
<dbReference type="Proteomes" id="UP001449178">
    <property type="component" value="Chromosome"/>
</dbReference>
<name>A0ABZ3C2A5_9GAMM</name>
<feature type="signal peptide" evidence="1">
    <location>
        <begin position="1"/>
        <end position="25"/>
    </location>
</feature>
<reference evidence="2 3" key="1">
    <citation type="submission" date="2024-03" db="EMBL/GenBank/DDBJ databases">
        <title>Complete Genome Sequence and Annotation of Ignatzschineria larvae DSM 13226.</title>
        <authorList>
            <person name="Cantrell E."/>
            <person name="Burcham Z.M."/>
        </authorList>
    </citation>
    <scope>NUCLEOTIDE SEQUENCE [LARGE SCALE GENOMIC DNA]</scope>
    <source>
        <strain evidence="2 3">DSM 13226</strain>
    </source>
</reference>
<keyword evidence="3" id="KW-1185">Reference proteome</keyword>
<evidence type="ECO:0000256" key="1">
    <source>
        <dbReference type="SAM" id="SignalP"/>
    </source>
</evidence>
<evidence type="ECO:0000313" key="2">
    <source>
        <dbReference type="EMBL" id="WZW87131.1"/>
    </source>
</evidence>
<evidence type="ECO:0000313" key="3">
    <source>
        <dbReference type="Proteomes" id="UP001449178"/>
    </source>
</evidence>
<dbReference type="RefSeq" id="WP_026878446.1">
    <property type="nucleotide sequence ID" value="NZ_AZOD01000009.1"/>
</dbReference>
<keyword evidence="1" id="KW-0732">Signal</keyword>
<protein>
    <recommendedName>
        <fullName evidence="4">Outer membrane protein beta-barrel domain-containing protein</fullName>
    </recommendedName>
</protein>
<gene>
    <name evidence="2" type="ORF">WMO13_07035</name>
</gene>
<feature type="chain" id="PRO_5047000270" description="Outer membrane protein beta-barrel domain-containing protein" evidence="1">
    <location>
        <begin position="26"/>
        <end position="1224"/>
    </location>
</feature>
<evidence type="ECO:0008006" key="4">
    <source>
        <dbReference type="Google" id="ProtNLM"/>
    </source>
</evidence>
<organism evidence="2 3">
    <name type="scientific">Ignatzschineria larvae DSM 13226</name>
    <dbReference type="NCBI Taxonomy" id="1111732"/>
    <lineage>
        <taxon>Bacteria</taxon>
        <taxon>Pseudomonadati</taxon>
        <taxon>Pseudomonadota</taxon>
        <taxon>Gammaproteobacteria</taxon>
        <taxon>Cardiobacteriales</taxon>
        <taxon>Ignatzschineriaceae</taxon>
        <taxon>Ignatzschineria</taxon>
    </lineage>
</organism>
<sequence length="1224" mass="137451">MKTRMKLLDLRLLMILAGFATPVVATSQIRAEGTAYPDSVLGCEGSVVCAADGGEMLFNVKRQPTKAIGDKIISLPNNGMIWLTENPNMGSAELSVSAPSYVPFYNGQITKPVEFHVRSNYSAFVSKYEILLFRGNDVDLVAPIAVIPVDVKAITSVNWNGELPSNYQFRLNDNIRYIVRAYDNEGHFDETYSKEIRLVTPEEDERGNVEIRDSISRLEGQFLSQDEALTESLIDDVVGSNDLYRQNIPFVGARVRIQGSNVPEGSVYINGESYPVDRDRKFEADFLVPLGQQQFDVEVANTNGRKINRTLETDITGDSFFMVGIADVTLYQRNVSGPGQDAIKVDADGNPQSSDILADGRLAFYLKSRLKGRYTITAHADTKEKEIKHLFSGFGRAYPEDVFRALDPDLYYPTYGDDSSVYRDVDTMGRFYARVDWDKNQALWGNYNTGITGTEFGTYSRSLYGGAVDLRTNANTIYGDTKGTLRVFGSQAQSMPGHSEFLGTGGSLYYLRHTRVLPGSDKVQVKVIDPTTGLTQALISLERGVDYEFDATQGRLILSRPLLQIVGQYNPSIISEGPLRGYEQYLLVDYEYVPTGFDPKDITRGGRGQYWLNDHLAVGVTYVDERQGGQSSYELQGFDTILKAGNGTYLRAEYTHTRNQGVPSYLSNDGGLSFNQVGELSADGPNKGEAYAVEGRVNLREQGVTERDVQTGAWYKKTKKGFSNGYSSNLGGVEEYGAEVSAEITDNLIAYIRHSVAKRESTGSASDNEYTQSQISLEQRFENNSTLTGEVKQVTTKVGEEKATGRLAAVRYSWFATPNLELYTTGQLTIDDDNKKYEKNNSVTAGFRYFYGDNSSVNLEGTTGTRGHSILAGVEHKLSSDHTVYANYTFANSKSDYDSVFDNNQNGLTVGQRWRLTDRLNIFNEVQSLKSGNERGIANTIGADYTLGDGWSTNVTFQQSRLKRQMIEDADDITKRNAVSASISKTNEIIELSSKLEYRRDKGSETTRKQWLTTNRISYKFDDSLRFQGKFNYSKSYDTLDSSKDTRFIDSAIGFAYRPWDNNKWAVFGRYNYFVNDANVAQVGSGSGYDTNYYGMDYDQKSHIFSLEGVYKHNAEWEFGAKVAYRKGETRYHYLNNTWFDSSALFAAAQVRYDLVKKWHVLAEYRMLKVKDGGTKSGFLIGIDKDITENFRIGFGYNFTDFSDDLTRQDYRFKGFYLNFVGYY</sequence>